<keyword evidence="1" id="KW-0677">Repeat</keyword>
<dbReference type="InterPro" id="IPR036388">
    <property type="entry name" value="WH-like_DNA-bd_sf"/>
</dbReference>
<dbReference type="Proteomes" id="UP000604825">
    <property type="component" value="Unassembled WGS sequence"/>
</dbReference>
<evidence type="ECO:0000259" key="7">
    <source>
        <dbReference type="Pfam" id="PF23598"/>
    </source>
</evidence>
<keyword evidence="9" id="KW-1185">Reference proteome</keyword>
<sequence length="997" mass="111839">MASAPMHNSVVMENSDAMAVRHVRCPKCHSVLEEPRARVYQCGGCGTSLRAKIHSGSTEEVTNIFSPSSTGLRPQSRHYRRPILKGTPFIVCSRCIQLVQVPKLRCESCYAVLSYSKDSVRKKLYQDSIDQLSIDSPELQVDAALVFEVPEESGAPVYQVSGRSTTVRYRRCHSELDAQVYQDSGCGTNLRVKTRTGSTGEVANASSPRSGLPPQSRHYCQPILKGAPFIVFCSCFKLLQVPIDFVVSTNAVGKLRCGSCSSVLSYSDRALARKKPYQDSVDQLSTNSSKLQVEEPHYTPYTDAMAWLAMGKQRRKGLNHRLMQQAGHKLHGRDEIRQNIMEKILLDRNDGSNCTVFCINGGSGFGKTSLLNVLYNDQELLYAFDKMIWIQMSDKLDILMLFRKIIEFVMNDHCSIMSTDLLQELLMEEITDEKFLLILDDADIEDQQFWNSILEVLNAGARGSVVIMATKSCAVATPRDLCHDALPVHLKRCLAFCSLFPEGYIFDKHHMVLLWISHGCVRPVEGREPEDVGTEYFNELLCRSFFQYSPSHDYKDNKFVMHELIYNVVASVSRDKYFKSEDPMCGIPENVLHCSLISSQFQTVELMHRTEQLKDLQTFLALLPEWKLNSISLPTLNLVGLDILDLSHTETKEFPGSIAGLRNLRYLSVNNTNVRALPSELCSLSNLQTLEAKHCRFLTELPRDMRKLVKLRHLDLTKQLGYIHMPHGIGDLTELQTLPVFHVSGDSSHCSISELGSLQYLRGCLWLSGLGSVKTSSKAQEANLKDKHHLNDLTLQWHGDGMHIEDEGEDEDKDTEDVADEQFPAIAHLPSLESLSMRKMYDVQRLSSNRDTHGAAKFPSLELLNMWEMYGLEELFEEESEGDCPRLRKICISRCPDLKRLPRARSMTELVLHCGQQLPDISELASLVSLKIEGFHGVRSFGLPPAAAALKRLEIRSCKELASVDGLSAALTTVQKLKIAGCPKLVLPGASSSLQTT</sequence>
<dbReference type="Pfam" id="PF00931">
    <property type="entry name" value="NB-ARC"/>
    <property type="match status" value="1"/>
</dbReference>
<gene>
    <name evidence="8" type="ORF">NCGR_LOCUS47275</name>
</gene>
<evidence type="ECO:0000259" key="5">
    <source>
        <dbReference type="Pfam" id="PF22910"/>
    </source>
</evidence>
<dbReference type="InterPro" id="IPR055126">
    <property type="entry name" value="EDR4-like_N"/>
</dbReference>
<dbReference type="GO" id="GO:0006952">
    <property type="term" value="P:defense response"/>
    <property type="evidence" value="ECO:0007669"/>
    <property type="project" value="UniProtKB-KW"/>
</dbReference>
<evidence type="ECO:0000259" key="6">
    <source>
        <dbReference type="Pfam" id="PF23559"/>
    </source>
</evidence>
<evidence type="ECO:0000256" key="1">
    <source>
        <dbReference type="ARBA" id="ARBA00022737"/>
    </source>
</evidence>
<dbReference type="InterPro" id="IPR027417">
    <property type="entry name" value="P-loop_NTPase"/>
</dbReference>
<dbReference type="InterPro" id="IPR032675">
    <property type="entry name" value="LRR_dom_sf"/>
</dbReference>
<evidence type="ECO:0000256" key="2">
    <source>
        <dbReference type="ARBA" id="ARBA00022821"/>
    </source>
</evidence>
<dbReference type="PANTHER" id="PTHR36766">
    <property type="entry name" value="PLANT BROAD-SPECTRUM MILDEW RESISTANCE PROTEIN RPW8"/>
    <property type="match status" value="1"/>
</dbReference>
<feature type="domain" description="Disease resistance R13L4/SHOC-2-like LRR" evidence="7">
    <location>
        <begin position="640"/>
        <end position="797"/>
    </location>
</feature>
<dbReference type="InterPro" id="IPR002182">
    <property type="entry name" value="NB-ARC"/>
</dbReference>
<dbReference type="Pfam" id="PF23559">
    <property type="entry name" value="WHD_DRP"/>
    <property type="match status" value="1"/>
</dbReference>
<feature type="domain" description="Disease resistance protein winged helix" evidence="6">
    <location>
        <begin position="499"/>
        <end position="568"/>
    </location>
</feature>
<dbReference type="GO" id="GO:0043531">
    <property type="term" value="F:ADP binding"/>
    <property type="evidence" value="ECO:0007669"/>
    <property type="project" value="InterPro"/>
</dbReference>
<dbReference type="InterPro" id="IPR021480">
    <property type="entry name" value="Zinc_ribbon_12"/>
</dbReference>
<organism evidence="8 9">
    <name type="scientific">Miscanthus lutarioriparius</name>
    <dbReference type="NCBI Taxonomy" id="422564"/>
    <lineage>
        <taxon>Eukaryota</taxon>
        <taxon>Viridiplantae</taxon>
        <taxon>Streptophyta</taxon>
        <taxon>Embryophyta</taxon>
        <taxon>Tracheophyta</taxon>
        <taxon>Spermatophyta</taxon>
        <taxon>Magnoliopsida</taxon>
        <taxon>Liliopsida</taxon>
        <taxon>Poales</taxon>
        <taxon>Poaceae</taxon>
        <taxon>PACMAD clade</taxon>
        <taxon>Panicoideae</taxon>
        <taxon>Andropogonodae</taxon>
        <taxon>Andropogoneae</taxon>
        <taxon>Saccharinae</taxon>
        <taxon>Miscanthus</taxon>
    </lineage>
</organism>
<dbReference type="Gene3D" id="1.10.10.10">
    <property type="entry name" value="Winged helix-like DNA-binding domain superfamily/Winged helix DNA-binding domain"/>
    <property type="match status" value="1"/>
</dbReference>
<feature type="domain" description="NB-ARC" evidence="3">
    <location>
        <begin position="346"/>
        <end position="477"/>
    </location>
</feature>
<dbReference type="Pfam" id="PF22910">
    <property type="entry name" value="EDR4-like_1st"/>
    <property type="match status" value="1"/>
</dbReference>
<comment type="caution">
    <text evidence="8">The sequence shown here is derived from an EMBL/GenBank/DDBJ whole genome shotgun (WGS) entry which is preliminary data.</text>
</comment>
<protein>
    <submittedName>
        <fullName evidence="8">Uncharacterized protein</fullName>
    </submittedName>
</protein>
<feature type="domain" description="Probable zinc-ribbon" evidence="4">
    <location>
        <begin position="226"/>
        <end position="267"/>
    </location>
</feature>
<name>A0A811QZV6_9POAL</name>
<keyword evidence="2" id="KW-0611">Plant defense</keyword>
<dbReference type="Gene3D" id="3.40.50.300">
    <property type="entry name" value="P-loop containing nucleotide triphosphate hydrolases"/>
    <property type="match status" value="1"/>
</dbReference>
<dbReference type="SUPFAM" id="SSF52058">
    <property type="entry name" value="L domain-like"/>
    <property type="match status" value="1"/>
</dbReference>
<dbReference type="PANTHER" id="PTHR36766:SF40">
    <property type="entry name" value="DISEASE RESISTANCE PROTEIN RGA3"/>
    <property type="match status" value="1"/>
</dbReference>
<dbReference type="PRINTS" id="PR00364">
    <property type="entry name" value="DISEASERSIST"/>
</dbReference>
<proteinExistence type="predicted"/>
<evidence type="ECO:0000259" key="4">
    <source>
        <dbReference type="Pfam" id="PF11331"/>
    </source>
</evidence>
<dbReference type="SUPFAM" id="SSF52540">
    <property type="entry name" value="P-loop containing nucleoside triphosphate hydrolases"/>
    <property type="match status" value="1"/>
</dbReference>
<evidence type="ECO:0000313" key="8">
    <source>
        <dbReference type="EMBL" id="CAD6263970.1"/>
    </source>
</evidence>
<dbReference type="Gene3D" id="3.80.10.10">
    <property type="entry name" value="Ribonuclease Inhibitor"/>
    <property type="match status" value="3"/>
</dbReference>
<evidence type="ECO:0000259" key="3">
    <source>
        <dbReference type="Pfam" id="PF00931"/>
    </source>
</evidence>
<dbReference type="InterPro" id="IPR055414">
    <property type="entry name" value="LRR_R13L4/SHOC2-like"/>
</dbReference>
<dbReference type="InterPro" id="IPR058922">
    <property type="entry name" value="WHD_DRP"/>
</dbReference>
<dbReference type="AlphaFoldDB" id="A0A811QZV6"/>
<dbReference type="OrthoDB" id="637885at2759"/>
<reference evidence="8" key="1">
    <citation type="submission" date="2020-10" db="EMBL/GenBank/DDBJ databases">
        <authorList>
            <person name="Han B."/>
            <person name="Lu T."/>
            <person name="Zhao Q."/>
            <person name="Huang X."/>
            <person name="Zhao Y."/>
        </authorList>
    </citation>
    <scope>NUCLEOTIDE SEQUENCE</scope>
</reference>
<dbReference type="Pfam" id="PF23598">
    <property type="entry name" value="LRR_14"/>
    <property type="match status" value="1"/>
</dbReference>
<evidence type="ECO:0000313" key="9">
    <source>
        <dbReference type="Proteomes" id="UP000604825"/>
    </source>
</evidence>
<feature type="domain" description="Enhanced disease resistance 4-like N-terminal" evidence="5">
    <location>
        <begin position="20"/>
        <end position="51"/>
    </location>
</feature>
<dbReference type="EMBL" id="CAJGYO010000012">
    <property type="protein sequence ID" value="CAD6263970.1"/>
    <property type="molecule type" value="Genomic_DNA"/>
</dbReference>
<accession>A0A811QZV6</accession>
<dbReference type="Pfam" id="PF11331">
    <property type="entry name" value="Zn_ribbon_12"/>
    <property type="match status" value="1"/>
</dbReference>